<evidence type="ECO:0000256" key="1">
    <source>
        <dbReference type="SAM" id="MobiDB-lite"/>
    </source>
</evidence>
<keyword evidence="3" id="KW-1185">Reference proteome</keyword>
<organism evidence="2 3">
    <name type="scientific">Lentzea waywayandensis</name>
    <dbReference type="NCBI Taxonomy" id="84724"/>
    <lineage>
        <taxon>Bacteria</taxon>
        <taxon>Bacillati</taxon>
        <taxon>Actinomycetota</taxon>
        <taxon>Actinomycetes</taxon>
        <taxon>Pseudonocardiales</taxon>
        <taxon>Pseudonocardiaceae</taxon>
        <taxon>Lentzea</taxon>
    </lineage>
</organism>
<feature type="region of interest" description="Disordered" evidence="1">
    <location>
        <begin position="105"/>
        <end position="127"/>
    </location>
</feature>
<reference evidence="3" key="1">
    <citation type="submission" date="2016-10" db="EMBL/GenBank/DDBJ databases">
        <authorList>
            <person name="Varghese N."/>
            <person name="Submissions S."/>
        </authorList>
    </citation>
    <scope>NUCLEOTIDE SEQUENCE [LARGE SCALE GENOMIC DNA]</scope>
    <source>
        <strain evidence="3">DSM 44232</strain>
    </source>
</reference>
<dbReference type="Proteomes" id="UP000198583">
    <property type="component" value="Unassembled WGS sequence"/>
</dbReference>
<evidence type="ECO:0000313" key="2">
    <source>
        <dbReference type="EMBL" id="SFR09434.1"/>
    </source>
</evidence>
<dbReference type="AlphaFoldDB" id="A0A1I6DVA5"/>
<feature type="compositionally biased region" description="Basic and acidic residues" evidence="1">
    <location>
        <begin position="105"/>
        <end position="115"/>
    </location>
</feature>
<evidence type="ECO:0000313" key="3">
    <source>
        <dbReference type="Proteomes" id="UP000198583"/>
    </source>
</evidence>
<protein>
    <submittedName>
        <fullName evidence="2">Uncharacterized protein</fullName>
    </submittedName>
</protein>
<dbReference type="STRING" id="84724.SAMN04488564_103134"/>
<accession>A0A1I6DVA5</accession>
<name>A0A1I6DVA5_9PSEU</name>
<sequence length="127" mass="14490">MDHVLAGALHERVFAILSQLESPETTNLVEAWRTLLRHHEPTESGSCKACGPRWRRHMCSVWRVAANYFVRPEIARPEIARPEIARPEIARPEIARRDVARPEVSRLELSRHEGAEEGPTGAQLERN</sequence>
<dbReference type="EMBL" id="FOYL01000003">
    <property type="protein sequence ID" value="SFR09434.1"/>
    <property type="molecule type" value="Genomic_DNA"/>
</dbReference>
<proteinExistence type="predicted"/>
<gene>
    <name evidence="2" type="ORF">SAMN04488564_103134</name>
</gene>